<gene>
    <name evidence="2" type="ORF">FISHEDRAFT_69290</name>
</gene>
<feature type="compositionally biased region" description="Polar residues" evidence="1">
    <location>
        <begin position="23"/>
        <end position="37"/>
    </location>
</feature>
<protein>
    <recommendedName>
        <fullName evidence="4">F-box domain-containing protein</fullName>
    </recommendedName>
</protein>
<dbReference type="EMBL" id="KN881628">
    <property type="protein sequence ID" value="KIY53155.1"/>
    <property type="molecule type" value="Genomic_DNA"/>
</dbReference>
<evidence type="ECO:0008006" key="4">
    <source>
        <dbReference type="Google" id="ProtNLM"/>
    </source>
</evidence>
<evidence type="ECO:0000313" key="3">
    <source>
        <dbReference type="Proteomes" id="UP000054144"/>
    </source>
</evidence>
<feature type="region of interest" description="Disordered" evidence="1">
    <location>
        <begin position="1"/>
        <end position="37"/>
    </location>
</feature>
<feature type="compositionally biased region" description="Polar residues" evidence="1">
    <location>
        <begin position="1"/>
        <end position="14"/>
    </location>
</feature>
<dbReference type="AlphaFoldDB" id="A0A0D7AMR1"/>
<sequence length="618" mass="67631">MSPTNNGRGSTMTDESMDADGSASIQDRAQCSTANESVVSRPESWCSRAEARFLLDQDSPSKRRRVAAQRAESELDARRSVPDGASLFYVPLGSRPECRSNGPPLDTTTPLSFFLEASFISALRPTWMDSESVHRVGTTMEVDNRMTCHHCTQVFEANCPLHVFLYTPTIRQTPLSDIVMNGASTAPSPSPTDLDWFIHCLQQRAHFISAFHARLSEDAAGAHTLSRLTFPAPCEEVSVLVDAPHPLPGAVAVPLPPLFGGDLRCVRRLAVAHFQPWVHNTFADLTHLALLHQSSGLPVCTFLQMIRASPRLEELILVDTIVDGYSASVDHVRLISLRRLILGNITAKHIASILALVALPPSTSMYLAPSRTPFSGAGAAQCLPADTSRLENIGAVTSLRLTSQGLTDVMISATGGSSTIYIAIGRDEDAILALSEMPFSWHEVREFCIAFPVGSTALGALLRNMSQLEVLRVPGSVLDAIAPVLRAADYPARFRACRRLRELAIWGLEEGSHKDALQLLAVRHQLGARLDVLAIGPVERPGMPLTLATHHIRALVDTVRSRRLVQDVMELENDEPFRQDFRNVLSDSSQSTEDTVIPASTDEYLAVERYDHAMDMEL</sequence>
<evidence type="ECO:0000256" key="1">
    <source>
        <dbReference type="SAM" id="MobiDB-lite"/>
    </source>
</evidence>
<organism evidence="2 3">
    <name type="scientific">Fistulina hepatica ATCC 64428</name>
    <dbReference type="NCBI Taxonomy" id="1128425"/>
    <lineage>
        <taxon>Eukaryota</taxon>
        <taxon>Fungi</taxon>
        <taxon>Dikarya</taxon>
        <taxon>Basidiomycota</taxon>
        <taxon>Agaricomycotina</taxon>
        <taxon>Agaricomycetes</taxon>
        <taxon>Agaricomycetidae</taxon>
        <taxon>Agaricales</taxon>
        <taxon>Fistulinaceae</taxon>
        <taxon>Fistulina</taxon>
    </lineage>
</organism>
<name>A0A0D7AMR1_9AGAR</name>
<dbReference type="Proteomes" id="UP000054144">
    <property type="component" value="Unassembled WGS sequence"/>
</dbReference>
<keyword evidence="3" id="KW-1185">Reference proteome</keyword>
<proteinExistence type="predicted"/>
<reference evidence="2 3" key="1">
    <citation type="journal article" date="2015" name="Fungal Genet. Biol.">
        <title>Evolution of novel wood decay mechanisms in Agaricales revealed by the genome sequences of Fistulina hepatica and Cylindrobasidium torrendii.</title>
        <authorList>
            <person name="Floudas D."/>
            <person name="Held B.W."/>
            <person name="Riley R."/>
            <person name="Nagy L.G."/>
            <person name="Koehler G."/>
            <person name="Ransdell A.S."/>
            <person name="Younus H."/>
            <person name="Chow J."/>
            <person name="Chiniquy J."/>
            <person name="Lipzen A."/>
            <person name="Tritt A."/>
            <person name="Sun H."/>
            <person name="Haridas S."/>
            <person name="LaButti K."/>
            <person name="Ohm R.A."/>
            <person name="Kues U."/>
            <person name="Blanchette R.A."/>
            <person name="Grigoriev I.V."/>
            <person name="Minto R.E."/>
            <person name="Hibbett D.S."/>
        </authorList>
    </citation>
    <scope>NUCLEOTIDE SEQUENCE [LARGE SCALE GENOMIC DNA]</scope>
    <source>
        <strain evidence="2 3">ATCC 64428</strain>
    </source>
</reference>
<evidence type="ECO:0000313" key="2">
    <source>
        <dbReference type="EMBL" id="KIY53155.1"/>
    </source>
</evidence>
<accession>A0A0D7AMR1</accession>